<evidence type="ECO:0000313" key="1">
    <source>
        <dbReference type="EMBL" id="KAF8562812.1"/>
    </source>
</evidence>
<dbReference type="Pfam" id="PF17004">
    <property type="entry name" value="SRP_TPR_like"/>
    <property type="match status" value="1"/>
</dbReference>
<dbReference type="Gene3D" id="1.25.40.10">
    <property type="entry name" value="Tetratricopeptide repeat domain"/>
    <property type="match status" value="1"/>
</dbReference>
<gene>
    <name evidence="1" type="ORF">P879_12051</name>
</gene>
<sequence>ECYLTEFPLPFTVLSRYPTEHKALQCKVVALIRSEKHEECLGTIKKFPDLTKHVLFEKAYAEYRLNRINESAKTLLDADPNDLRILELKTQVHYRKEEFQEAYACLRKVIRNSQDDFGEERLTNLAAVAAAAACFSDEEIVRFMLSNLIHTLR</sequence>
<feature type="non-terminal residue" evidence="1">
    <location>
        <position position="1"/>
    </location>
</feature>
<dbReference type="GO" id="GO:0005786">
    <property type="term" value="C:signal recognition particle, endoplasmic reticulum targeting"/>
    <property type="evidence" value="ECO:0007669"/>
    <property type="project" value="TreeGrafter"/>
</dbReference>
<dbReference type="OrthoDB" id="5421607at2759"/>
<dbReference type="InterPro" id="IPR011990">
    <property type="entry name" value="TPR-like_helical_dom_sf"/>
</dbReference>
<dbReference type="InterPro" id="IPR031545">
    <property type="entry name" value="SRP72_TPR-like"/>
</dbReference>
<dbReference type="Proteomes" id="UP000699462">
    <property type="component" value="Unassembled WGS sequence"/>
</dbReference>
<accession>A0A8T0D5G6</accession>
<evidence type="ECO:0000313" key="2">
    <source>
        <dbReference type="Proteomes" id="UP000699462"/>
    </source>
</evidence>
<name>A0A8T0D5G6_9TREM</name>
<dbReference type="InterPro" id="IPR026270">
    <property type="entry name" value="SRP72"/>
</dbReference>
<keyword evidence="2" id="KW-1185">Reference proteome</keyword>
<dbReference type="PANTHER" id="PTHR14094:SF9">
    <property type="entry name" value="SIGNAL RECOGNITION PARTICLE SUBUNIT SRP72"/>
    <property type="match status" value="1"/>
</dbReference>
<comment type="caution">
    <text evidence="1">The sequence shown here is derived from an EMBL/GenBank/DDBJ whole genome shotgun (WGS) entry which is preliminary data.</text>
</comment>
<organism evidence="1 2">
    <name type="scientific">Paragonimus westermani</name>
    <dbReference type="NCBI Taxonomy" id="34504"/>
    <lineage>
        <taxon>Eukaryota</taxon>
        <taxon>Metazoa</taxon>
        <taxon>Spiralia</taxon>
        <taxon>Lophotrochozoa</taxon>
        <taxon>Platyhelminthes</taxon>
        <taxon>Trematoda</taxon>
        <taxon>Digenea</taxon>
        <taxon>Plagiorchiida</taxon>
        <taxon>Troglotremata</taxon>
        <taxon>Troglotrematidae</taxon>
        <taxon>Paragonimus</taxon>
    </lineage>
</organism>
<dbReference type="PANTHER" id="PTHR14094">
    <property type="entry name" value="SIGNAL RECOGNITION PARTICLE 72"/>
    <property type="match status" value="1"/>
</dbReference>
<protein>
    <submittedName>
        <fullName evidence="1">Uncharacterized protein</fullName>
    </submittedName>
</protein>
<dbReference type="SUPFAM" id="SSF48452">
    <property type="entry name" value="TPR-like"/>
    <property type="match status" value="1"/>
</dbReference>
<dbReference type="GO" id="GO:0008312">
    <property type="term" value="F:7S RNA binding"/>
    <property type="evidence" value="ECO:0007669"/>
    <property type="project" value="TreeGrafter"/>
</dbReference>
<dbReference type="GO" id="GO:0043022">
    <property type="term" value="F:ribosome binding"/>
    <property type="evidence" value="ECO:0007669"/>
    <property type="project" value="TreeGrafter"/>
</dbReference>
<reference evidence="1 2" key="1">
    <citation type="submission" date="2019-07" db="EMBL/GenBank/DDBJ databases">
        <title>Annotation for the trematode Paragonimus westermani.</title>
        <authorList>
            <person name="Choi Y.-J."/>
        </authorList>
    </citation>
    <scope>NUCLEOTIDE SEQUENCE [LARGE SCALE GENOMIC DNA]</scope>
    <source>
        <strain evidence="1">180907_Pwestermani</strain>
    </source>
</reference>
<proteinExistence type="predicted"/>
<dbReference type="GO" id="GO:0006614">
    <property type="term" value="P:SRP-dependent cotranslational protein targeting to membrane"/>
    <property type="evidence" value="ECO:0007669"/>
    <property type="project" value="InterPro"/>
</dbReference>
<feature type="non-terminal residue" evidence="1">
    <location>
        <position position="153"/>
    </location>
</feature>
<dbReference type="AlphaFoldDB" id="A0A8T0D5G6"/>
<dbReference type="EMBL" id="JTDF01016879">
    <property type="protein sequence ID" value="KAF8562812.1"/>
    <property type="molecule type" value="Genomic_DNA"/>
</dbReference>